<evidence type="ECO:0000313" key="2">
    <source>
        <dbReference type="Proteomes" id="UP000735874"/>
    </source>
</evidence>
<organism evidence="1 2">
    <name type="scientific">Phytophthora cactorum</name>
    <dbReference type="NCBI Taxonomy" id="29920"/>
    <lineage>
        <taxon>Eukaryota</taxon>
        <taxon>Sar</taxon>
        <taxon>Stramenopiles</taxon>
        <taxon>Oomycota</taxon>
        <taxon>Peronosporomycetes</taxon>
        <taxon>Peronosporales</taxon>
        <taxon>Peronosporaceae</taxon>
        <taxon>Phytophthora</taxon>
    </lineage>
</organism>
<dbReference type="VEuPathDB" id="FungiDB:PC110_g10794"/>
<protein>
    <submittedName>
        <fullName evidence="1">Uncharacterized protein</fullName>
    </submittedName>
</protein>
<accession>A0A8T1A0X4</accession>
<name>A0A8T1A0X4_9STRA</name>
<evidence type="ECO:0000313" key="1">
    <source>
        <dbReference type="EMBL" id="KAG2868854.1"/>
    </source>
</evidence>
<dbReference type="EMBL" id="RCMG01000007">
    <property type="protein sequence ID" value="KAG2868854.1"/>
    <property type="molecule type" value="Genomic_DNA"/>
</dbReference>
<comment type="caution">
    <text evidence="1">The sequence shown here is derived from an EMBL/GenBank/DDBJ whole genome shotgun (WGS) entry which is preliminary data.</text>
</comment>
<dbReference type="Proteomes" id="UP000735874">
    <property type="component" value="Unassembled WGS sequence"/>
</dbReference>
<dbReference type="AlphaFoldDB" id="A0A8T1A0X4"/>
<sequence>MVSMPRDPQVKGASKEIQHYHLPWLTDPNSKETQLELKKRLGFIKLAICQGPYVRLRRKWLYNMWTPSKSVTDFFRKTFGIPVLIFWGKFWVDAQGPSRRKALRTRFMPNSYVRLRIFKQYKSEFDYEDDETLAII</sequence>
<reference evidence="1" key="1">
    <citation type="submission" date="2018-10" db="EMBL/GenBank/DDBJ databases">
        <title>Effector identification in a new, highly contiguous assembly of the strawberry crown rot pathogen Phytophthora cactorum.</title>
        <authorList>
            <person name="Armitage A.D."/>
            <person name="Nellist C.F."/>
            <person name="Bates H."/>
            <person name="Vickerstaff R.J."/>
            <person name="Harrison R.J."/>
        </authorList>
    </citation>
    <scope>NUCLEOTIDE SEQUENCE</scope>
    <source>
        <strain evidence="1">15-7</strain>
    </source>
</reference>
<gene>
    <name evidence="1" type="ORF">PC113_g697</name>
</gene>
<proteinExistence type="predicted"/>